<keyword evidence="3" id="KW-1185">Reference proteome</keyword>
<sequence length="202" mass="22552">MLNTAACQTISVQDYLEGEQRTPIKHEYIAGQVFAMAGASESHVTVAGNLFSMLRAHVRGSPCRVYISDMKVRVDTADSFFYPDVFVTCNPGDAGEPLMKRNPTLIVEVLSESTAAYDRGAKFAHYRELPSLREYVLIEPERMAVDVFRRNDAGQWVLYPFGEGGRLELASVDFRCPMEAIYEDVVFPETAPTPQSPMIEEG</sequence>
<organism evidence="2 3">
    <name type="scientific">Thiocystis violascens (strain ATCC 17096 / DSM 198 / 6111)</name>
    <name type="common">Chromatium violascens</name>
    <dbReference type="NCBI Taxonomy" id="765911"/>
    <lineage>
        <taxon>Bacteria</taxon>
        <taxon>Pseudomonadati</taxon>
        <taxon>Pseudomonadota</taxon>
        <taxon>Gammaproteobacteria</taxon>
        <taxon>Chromatiales</taxon>
        <taxon>Chromatiaceae</taxon>
        <taxon>Thiocystis</taxon>
    </lineage>
</organism>
<evidence type="ECO:0000313" key="3">
    <source>
        <dbReference type="Proteomes" id="UP000006062"/>
    </source>
</evidence>
<dbReference type="STRING" id="765911.Thivi_2115"/>
<protein>
    <recommendedName>
        <fullName evidence="1">Putative restriction endonuclease domain-containing protein</fullName>
    </recommendedName>
</protein>
<dbReference type="AlphaFoldDB" id="I3YAP9"/>
<proteinExistence type="predicted"/>
<dbReference type="RefSeq" id="WP_014778519.1">
    <property type="nucleotide sequence ID" value="NC_018012.1"/>
</dbReference>
<evidence type="ECO:0000259" key="1">
    <source>
        <dbReference type="Pfam" id="PF05685"/>
    </source>
</evidence>
<evidence type="ECO:0000313" key="2">
    <source>
        <dbReference type="EMBL" id="AFL74067.1"/>
    </source>
</evidence>
<dbReference type="Pfam" id="PF05685">
    <property type="entry name" value="Uma2"/>
    <property type="match status" value="1"/>
</dbReference>
<dbReference type="PANTHER" id="PTHR36558">
    <property type="entry name" value="GLR1098 PROTEIN"/>
    <property type="match status" value="1"/>
</dbReference>
<accession>I3YAP9</accession>
<dbReference type="Proteomes" id="UP000006062">
    <property type="component" value="Chromosome"/>
</dbReference>
<dbReference type="CDD" id="cd06260">
    <property type="entry name" value="DUF820-like"/>
    <property type="match status" value="1"/>
</dbReference>
<dbReference type="InterPro" id="IPR011335">
    <property type="entry name" value="Restrct_endonuc-II-like"/>
</dbReference>
<dbReference type="InterPro" id="IPR008538">
    <property type="entry name" value="Uma2"/>
</dbReference>
<dbReference type="HOGENOM" id="CLU_076312_6_2_6"/>
<name>I3YAP9_THIV6</name>
<dbReference type="KEGG" id="tvi:Thivi_2115"/>
<dbReference type="EMBL" id="CP003154">
    <property type="protein sequence ID" value="AFL74067.1"/>
    <property type="molecule type" value="Genomic_DNA"/>
</dbReference>
<reference evidence="2 3" key="1">
    <citation type="submission" date="2012-06" db="EMBL/GenBank/DDBJ databases">
        <title>Complete sequence of Thiocystis violascens DSM 198.</title>
        <authorList>
            <consortium name="US DOE Joint Genome Institute"/>
            <person name="Lucas S."/>
            <person name="Han J."/>
            <person name="Lapidus A."/>
            <person name="Cheng J.-F."/>
            <person name="Goodwin L."/>
            <person name="Pitluck S."/>
            <person name="Peters L."/>
            <person name="Ovchinnikova G."/>
            <person name="Teshima H."/>
            <person name="Detter J.C."/>
            <person name="Han C."/>
            <person name="Tapia R."/>
            <person name="Land M."/>
            <person name="Hauser L."/>
            <person name="Kyrpides N."/>
            <person name="Ivanova N."/>
            <person name="Pagani I."/>
            <person name="Vogl K."/>
            <person name="Liu Z."/>
            <person name="Frigaard N.-U."/>
            <person name="Bryant D."/>
            <person name="Woyke T."/>
        </authorList>
    </citation>
    <scope>NUCLEOTIDE SEQUENCE [LARGE SCALE GENOMIC DNA]</scope>
    <source>
        <strain evidence="3">ATCC 17096 / DSM 198 / 6111</strain>
    </source>
</reference>
<dbReference type="OrthoDB" id="26750at2"/>
<dbReference type="PANTHER" id="PTHR36558:SF1">
    <property type="entry name" value="RESTRICTION ENDONUCLEASE DOMAIN-CONTAINING PROTEIN-RELATED"/>
    <property type="match status" value="1"/>
</dbReference>
<gene>
    <name evidence="2" type="ordered locus">Thivi_2115</name>
</gene>
<feature type="domain" description="Putative restriction endonuclease" evidence="1">
    <location>
        <begin position="13"/>
        <end position="169"/>
    </location>
</feature>
<dbReference type="InterPro" id="IPR012296">
    <property type="entry name" value="Nuclease_put_TT1808"/>
</dbReference>
<dbReference type="Gene3D" id="3.90.1570.10">
    <property type="entry name" value="tt1808, chain A"/>
    <property type="match status" value="1"/>
</dbReference>
<dbReference type="SUPFAM" id="SSF52980">
    <property type="entry name" value="Restriction endonuclease-like"/>
    <property type="match status" value="1"/>
</dbReference>
<dbReference type="eggNOG" id="COG4636">
    <property type="taxonomic scope" value="Bacteria"/>
</dbReference>